<comment type="caution">
    <text evidence="7">The sequence shown here is derived from an EMBL/GenBank/DDBJ whole genome shotgun (WGS) entry which is preliminary data.</text>
</comment>
<evidence type="ECO:0000256" key="2">
    <source>
        <dbReference type="ARBA" id="ARBA00004496"/>
    </source>
</evidence>
<evidence type="ECO:0000256" key="3">
    <source>
        <dbReference type="ARBA" id="ARBA00013746"/>
    </source>
</evidence>
<dbReference type="InterPro" id="IPR011989">
    <property type="entry name" value="ARM-like"/>
</dbReference>
<evidence type="ECO:0000256" key="6">
    <source>
        <dbReference type="ARBA" id="ARBA00023242"/>
    </source>
</evidence>
<comment type="subcellular location">
    <subcellularLocation>
        <location evidence="2">Cytoplasm</location>
    </subcellularLocation>
    <subcellularLocation>
        <location evidence="1">Nucleus</location>
    </subcellularLocation>
</comment>
<dbReference type="GO" id="GO:0034657">
    <property type="term" value="C:GID complex"/>
    <property type="evidence" value="ECO:0007669"/>
    <property type="project" value="TreeGrafter"/>
</dbReference>
<dbReference type="OMA" id="KGTDQHV"/>
<dbReference type="SUPFAM" id="SSF48371">
    <property type="entry name" value="ARM repeat"/>
    <property type="match status" value="1"/>
</dbReference>
<dbReference type="AlphaFoldDB" id="A0A1D2NC70"/>
<keyword evidence="4" id="KW-0963">Cytoplasm</keyword>
<dbReference type="Gene3D" id="1.25.10.10">
    <property type="entry name" value="Leucine-rich Repeat Variant"/>
    <property type="match status" value="2"/>
</dbReference>
<reference evidence="7 8" key="1">
    <citation type="journal article" date="2016" name="Genome Biol. Evol.">
        <title>Gene Family Evolution Reflects Adaptation to Soil Environmental Stressors in the Genome of the Collembolan Orchesella cincta.</title>
        <authorList>
            <person name="Faddeeva-Vakhrusheva A."/>
            <person name="Derks M.F."/>
            <person name="Anvar S.Y."/>
            <person name="Agamennone V."/>
            <person name="Suring W."/>
            <person name="Smit S."/>
            <person name="van Straalen N.M."/>
            <person name="Roelofs D."/>
        </authorList>
    </citation>
    <scope>NUCLEOTIDE SEQUENCE [LARGE SCALE GENOMIC DNA]</scope>
    <source>
        <tissue evidence="7">Mixed pool</tissue>
    </source>
</reference>
<dbReference type="FunFam" id="1.25.10.10:FF:000061">
    <property type="entry name" value="armadillo repeat-containing protein 8 isoform X1"/>
    <property type="match status" value="1"/>
</dbReference>
<proteinExistence type="predicted"/>
<evidence type="ECO:0000313" key="7">
    <source>
        <dbReference type="EMBL" id="ODN02854.1"/>
    </source>
</evidence>
<gene>
    <name evidence="7" type="ORF">Ocin01_03834</name>
</gene>
<evidence type="ECO:0000256" key="4">
    <source>
        <dbReference type="ARBA" id="ARBA00022490"/>
    </source>
</evidence>
<dbReference type="FunFam" id="1.25.10.10:FF:000070">
    <property type="entry name" value="armadillo repeat-containing protein 8 isoform X1"/>
    <property type="match status" value="1"/>
</dbReference>
<evidence type="ECO:0000313" key="8">
    <source>
        <dbReference type="Proteomes" id="UP000094527"/>
    </source>
</evidence>
<dbReference type="InterPro" id="IPR016024">
    <property type="entry name" value="ARM-type_fold"/>
</dbReference>
<dbReference type="GO" id="GO:0043161">
    <property type="term" value="P:proteasome-mediated ubiquitin-dependent protein catabolic process"/>
    <property type="evidence" value="ECO:0007669"/>
    <property type="project" value="TreeGrafter"/>
</dbReference>
<evidence type="ECO:0000256" key="1">
    <source>
        <dbReference type="ARBA" id="ARBA00004123"/>
    </source>
</evidence>
<protein>
    <recommendedName>
        <fullName evidence="3">Armadillo repeat-containing protein 8</fullName>
    </recommendedName>
</protein>
<dbReference type="InterPro" id="IPR038739">
    <property type="entry name" value="ARMC8/Vid28"/>
</dbReference>
<sequence length="667" mass="73778">MSVDVMSNVVDNTISSMEVEEPPQHVQDLYSDDPDKLLEAVSRLKNMVIGSNRQKSIAIKHGILPRVLALLGDVQWGDEIRRESCIVLGSLVKGTEENVRAVVDALSVPVLIRVLSSEDAILVEYSLTCLKTVFSHRFAPKDMLYSDPGLIRHLLSLMNESVANKISVASILSDACSSADHQITLANHGVVTHLAALLVSPSIKVQMPAVKCLTEMSYKNEHVSSVIAETVYNGKKLPDLLITLLSRDKPDKMQLQVAACFTYLHRANALPPTDDKVCMKTLPCLVRMCSKEHDTETRVVAAETLSYLIEVDKELQATAAISNRLISTLSEFLKPQQIVFKPLTGTTAVMHKAAFKAFASLGANDEQIRKRIIETEPLMEKVVECLDEPNPDIALAAVRCLHSLSRSVQQLRTTFKDHSVWKPLLKLLQHTRQDILAVASSTLCNLLLEFSPSKEPVLESGAVEVLCNLTRHEDVGLRLNGIWALMNVAFQADQRLKSQILVTLGMDQIFRLLSDDEANIVMKTLGLLRNLLTSAAHIDHIMGLYGKQIMQASILILEGDHGPETKEQALCMLSNIADGFSAKEFIMTNDDVLKKITSYLSHSSPKLQTAAVMCVSNLAWKEEDGSLERQAKLKELGVQKLLHSLITTSDQNLFDRVKTALNQFSPN</sequence>
<dbReference type="SMART" id="SM00185">
    <property type="entry name" value="ARM"/>
    <property type="match status" value="10"/>
</dbReference>
<dbReference type="STRING" id="48709.A0A1D2NC70"/>
<evidence type="ECO:0000256" key="5">
    <source>
        <dbReference type="ARBA" id="ARBA00022737"/>
    </source>
</evidence>
<dbReference type="PANTHER" id="PTHR15651">
    <property type="entry name" value="ARMADILLO REPEAT-CONTAINING PROTEIN 8"/>
    <property type="match status" value="1"/>
</dbReference>
<dbReference type="GO" id="GO:0005737">
    <property type="term" value="C:cytoplasm"/>
    <property type="evidence" value="ECO:0007669"/>
    <property type="project" value="UniProtKB-SubCell"/>
</dbReference>
<dbReference type="EMBL" id="LJIJ01000094">
    <property type="protein sequence ID" value="ODN02854.1"/>
    <property type="molecule type" value="Genomic_DNA"/>
</dbReference>
<dbReference type="InterPro" id="IPR000225">
    <property type="entry name" value="Armadillo"/>
</dbReference>
<organism evidence="7 8">
    <name type="scientific">Orchesella cincta</name>
    <name type="common">Springtail</name>
    <name type="synonym">Podura cincta</name>
    <dbReference type="NCBI Taxonomy" id="48709"/>
    <lineage>
        <taxon>Eukaryota</taxon>
        <taxon>Metazoa</taxon>
        <taxon>Ecdysozoa</taxon>
        <taxon>Arthropoda</taxon>
        <taxon>Hexapoda</taxon>
        <taxon>Collembola</taxon>
        <taxon>Entomobryomorpha</taxon>
        <taxon>Entomobryoidea</taxon>
        <taxon>Orchesellidae</taxon>
        <taxon>Orchesellinae</taxon>
        <taxon>Orchesella</taxon>
    </lineage>
</organism>
<keyword evidence="6" id="KW-0539">Nucleus</keyword>
<keyword evidence="5" id="KW-0677">Repeat</keyword>
<dbReference type="Proteomes" id="UP000094527">
    <property type="component" value="Unassembled WGS sequence"/>
</dbReference>
<name>A0A1D2NC70_ORCCI</name>
<dbReference type="OrthoDB" id="5559898at2759"/>
<keyword evidence="8" id="KW-1185">Reference proteome</keyword>
<dbReference type="PANTHER" id="PTHR15651:SF7">
    <property type="entry name" value="ARMADILLO REPEAT-CONTAINING PROTEIN 8"/>
    <property type="match status" value="1"/>
</dbReference>
<dbReference type="GO" id="GO:0005634">
    <property type="term" value="C:nucleus"/>
    <property type="evidence" value="ECO:0007669"/>
    <property type="project" value="UniProtKB-SubCell"/>
</dbReference>
<accession>A0A1D2NC70</accession>